<dbReference type="SUPFAM" id="SSF56672">
    <property type="entry name" value="DNA/RNA polymerases"/>
    <property type="match status" value="1"/>
</dbReference>
<organism evidence="1 2">
    <name type="scientific">Spinacia oleracea</name>
    <name type="common">Spinach</name>
    <dbReference type="NCBI Taxonomy" id="3562"/>
    <lineage>
        <taxon>Eukaryota</taxon>
        <taxon>Viridiplantae</taxon>
        <taxon>Streptophyta</taxon>
        <taxon>Embryophyta</taxon>
        <taxon>Tracheophyta</taxon>
        <taxon>Spermatophyta</taxon>
        <taxon>Magnoliopsida</taxon>
        <taxon>eudicotyledons</taxon>
        <taxon>Gunneridae</taxon>
        <taxon>Pentapetalae</taxon>
        <taxon>Caryophyllales</taxon>
        <taxon>Chenopodiaceae</taxon>
        <taxon>Chenopodioideae</taxon>
        <taxon>Anserineae</taxon>
        <taxon>Spinacia</taxon>
    </lineage>
</organism>
<reference evidence="2" key="2">
    <citation type="submission" date="2025-08" db="UniProtKB">
        <authorList>
            <consortium name="RefSeq"/>
        </authorList>
    </citation>
    <scope>IDENTIFICATION</scope>
    <source>
        <tissue evidence="2">Leaf</tissue>
    </source>
</reference>
<gene>
    <name evidence="2" type="primary">LOC130471476</name>
</gene>
<dbReference type="Gene3D" id="3.10.10.10">
    <property type="entry name" value="HIV Type 1 Reverse Transcriptase, subunit A, domain 1"/>
    <property type="match status" value="1"/>
</dbReference>
<dbReference type="Proteomes" id="UP000813463">
    <property type="component" value="Chromosome 4"/>
</dbReference>
<evidence type="ECO:0000313" key="2">
    <source>
        <dbReference type="RefSeq" id="XP_056697624.1"/>
    </source>
</evidence>
<proteinExistence type="predicted"/>
<dbReference type="GeneID" id="130471476"/>
<protein>
    <submittedName>
        <fullName evidence="2">Uncharacterized protein</fullName>
    </submittedName>
</protein>
<dbReference type="RefSeq" id="XP_056697624.1">
    <property type="nucleotide sequence ID" value="XM_056841646.1"/>
</dbReference>
<dbReference type="PANTHER" id="PTHR35046">
    <property type="entry name" value="ZINC KNUCKLE (CCHC-TYPE) FAMILY PROTEIN"/>
    <property type="match status" value="1"/>
</dbReference>
<dbReference type="PANTHER" id="PTHR35046:SF18">
    <property type="entry name" value="RNA-DIRECTED DNA POLYMERASE"/>
    <property type="match status" value="1"/>
</dbReference>
<accession>A0ABM3RPS5</accession>
<sequence length="182" mass="21010">MVDSPDFPPPALPNHRKKRLVFLGHISFTWKFDNDVTYRGRDNVMMFAWGTHKIAMAPVLHFVKSPGGKKSSFLIMTYNDKELDDVVKESDYFFPVVIKGLFSASKEETPIPGVVLEILEDYKELIADELPNDLPPMRDIQHQIDLIPGLSLPNLPHYRMIPEENKILREHIEDLLKKGFIR</sequence>
<keyword evidence="1" id="KW-1185">Reference proteome</keyword>
<evidence type="ECO:0000313" key="1">
    <source>
        <dbReference type="Proteomes" id="UP000813463"/>
    </source>
</evidence>
<name>A0ABM3RPS5_SPIOL</name>
<reference evidence="1" key="1">
    <citation type="journal article" date="2021" name="Nat. Commun.">
        <title>Genomic analyses provide insights into spinach domestication and the genetic basis of agronomic traits.</title>
        <authorList>
            <person name="Cai X."/>
            <person name="Sun X."/>
            <person name="Xu C."/>
            <person name="Sun H."/>
            <person name="Wang X."/>
            <person name="Ge C."/>
            <person name="Zhang Z."/>
            <person name="Wang Q."/>
            <person name="Fei Z."/>
            <person name="Jiao C."/>
            <person name="Wang Q."/>
        </authorList>
    </citation>
    <scope>NUCLEOTIDE SEQUENCE [LARGE SCALE GENOMIC DNA]</scope>
    <source>
        <strain evidence="1">cv. Varoflay</strain>
    </source>
</reference>
<dbReference type="InterPro" id="IPR043502">
    <property type="entry name" value="DNA/RNA_pol_sf"/>
</dbReference>